<dbReference type="EMBL" id="ASJR01000005">
    <property type="protein sequence ID" value="ERP38720.1"/>
    <property type="molecule type" value="Genomic_DNA"/>
</dbReference>
<dbReference type="STRING" id="1313304.CALK_0738"/>
<dbReference type="InterPro" id="IPR007485">
    <property type="entry name" value="LPS_assembly_LptE"/>
</dbReference>
<sequence length="162" mass="18184">MGSLRWLVVTFLCVTGCAYYSFHGTSIPPHIRRVEIPLADDAALVYGLDEELTDSLRALFGRRGLSVVGSDGDAHLQATIRQYREEAEEYRGARHDTEISSYSIYVQVEVLFIDAVERDTLFSGMLHERGVYDAHSESEQIGRSRAVELISQNILDASFPGW</sequence>
<keyword evidence="2" id="KW-1185">Reference proteome</keyword>
<evidence type="ECO:0008006" key="3">
    <source>
        <dbReference type="Google" id="ProtNLM"/>
    </source>
</evidence>
<reference evidence="1 2" key="1">
    <citation type="journal article" date="2013" name="Environ. Microbiol.">
        <title>Genome analysis of Chitinivibrio alkaliphilus gen. nov., sp. nov., a novel extremely haloalkaliphilic anaerobic chitinolytic bacterium from the candidate phylum Termite Group 3.</title>
        <authorList>
            <person name="Sorokin D.Y."/>
            <person name="Gumerov V.M."/>
            <person name="Rakitin A.L."/>
            <person name="Beletsky A.V."/>
            <person name="Damste J.S."/>
            <person name="Muyzer G."/>
            <person name="Mardanov A.V."/>
            <person name="Ravin N.V."/>
        </authorList>
    </citation>
    <scope>NUCLEOTIDE SEQUENCE [LARGE SCALE GENOMIC DNA]</scope>
    <source>
        <strain evidence="1 2">ACht1</strain>
    </source>
</reference>
<proteinExistence type="predicted"/>
<dbReference type="RefSeq" id="WP_022636255.1">
    <property type="nucleotide sequence ID" value="NZ_ASJR01000005.1"/>
</dbReference>
<dbReference type="OrthoDB" id="9790776at2"/>
<dbReference type="GO" id="GO:0019867">
    <property type="term" value="C:outer membrane"/>
    <property type="evidence" value="ECO:0007669"/>
    <property type="project" value="InterPro"/>
</dbReference>
<dbReference type="Pfam" id="PF04390">
    <property type="entry name" value="LptE"/>
    <property type="match status" value="1"/>
</dbReference>
<protein>
    <recommendedName>
        <fullName evidence="3">Lipopolysaccharide-assembly</fullName>
    </recommendedName>
</protein>
<gene>
    <name evidence="1" type="ORF">CALK_0738</name>
</gene>
<evidence type="ECO:0000313" key="2">
    <source>
        <dbReference type="Proteomes" id="UP000017148"/>
    </source>
</evidence>
<accession>U7D6X5</accession>
<dbReference type="AlphaFoldDB" id="U7D6X5"/>
<dbReference type="GO" id="GO:0043165">
    <property type="term" value="P:Gram-negative-bacterium-type cell outer membrane assembly"/>
    <property type="evidence" value="ECO:0007669"/>
    <property type="project" value="InterPro"/>
</dbReference>
<evidence type="ECO:0000313" key="1">
    <source>
        <dbReference type="EMBL" id="ERP38720.1"/>
    </source>
</evidence>
<organism evidence="1 2">
    <name type="scientific">Chitinivibrio alkaliphilus ACht1</name>
    <dbReference type="NCBI Taxonomy" id="1313304"/>
    <lineage>
        <taxon>Bacteria</taxon>
        <taxon>Pseudomonadati</taxon>
        <taxon>Fibrobacterota</taxon>
        <taxon>Chitinivibrionia</taxon>
        <taxon>Chitinivibrionales</taxon>
        <taxon>Chitinivibrionaceae</taxon>
        <taxon>Chitinivibrio</taxon>
    </lineage>
</organism>
<comment type="caution">
    <text evidence="1">The sequence shown here is derived from an EMBL/GenBank/DDBJ whole genome shotgun (WGS) entry which is preliminary data.</text>
</comment>
<dbReference type="Proteomes" id="UP000017148">
    <property type="component" value="Unassembled WGS sequence"/>
</dbReference>
<name>U7D6X5_9BACT</name>